<evidence type="ECO:0000313" key="2">
    <source>
        <dbReference type="Proteomes" id="UP000195437"/>
    </source>
</evidence>
<dbReference type="OrthoDB" id="2611907at2"/>
<name>A0A1Y0INV2_9BACL</name>
<dbReference type="KEGG" id="tum:CBW65_14965"/>
<dbReference type="EMBL" id="CP021434">
    <property type="protein sequence ID" value="ARU62157.1"/>
    <property type="molecule type" value="Genomic_DNA"/>
</dbReference>
<accession>A0A1Y0INV2</accession>
<dbReference type="RefSeq" id="WP_087457519.1">
    <property type="nucleotide sequence ID" value="NZ_CP021434.1"/>
</dbReference>
<dbReference type="Proteomes" id="UP000195437">
    <property type="component" value="Chromosome"/>
</dbReference>
<dbReference type="AlphaFoldDB" id="A0A1Y0INV2"/>
<sequence length="190" mass="21225">MKKAAIATVTALVMALGGYTTVSGFDKDVQLAIHEADYVAFDTVADIEQHSDLIVQVEFTGDRTLKQWDVEKASESKVQINKVYKGSLNKGDVISVYEAGYQADDNTVVSVEGYNLMSEKGKYVLFLRPFTDGNYIIVGMYQGKYDLNTKALAKEAEQNATYTDLKHQEYFGDRTAAFNKLKKEVLAKYN</sequence>
<gene>
    <name evidence="1" type="ORF">CBW65_14965</name>
</gene>
<protein>
    <submittedName>
        <fullName evidence="1">Uncharacterized protein</fullName>
    </submittedName>
</protein>
<reference evidence="2" key="1">
    <citation type="submission" date="2017-05" db="EMBL/GenBank/DDBJ databases">
        <authorList>
            <person name="Sung H."/>
        </authorList>
    </citation>
    <scope>NUCLEOTIDE SEQUENCE [LARGE SCALE GENOMIC DNA]</scope>
    <source>
        <strain evidence="2">AR23208</strain>
    </source>
</reference>
<keyword evidence="2" id="KW-1185">Reference proteome</keyword>
<organism evidence="1 2">
    <name type="scientific">Tumebacillus avium</name>
    <dbReference type="NCBI Taxonomy" id="1903704"/>
    <lineage>
        <taxon>Bacteria</taxon>
        <taxon>Bacillati</taxon>
        <taxon>Bacillota</taxon>
        <taxon>Bacilli</taxon>
        <taxon>Bacillales</taxon>
        <taxon>Alicyclobacillaceae</taxon>
        <taxon>Tumebacillus</taxon>
    </lineage>
</organism>
<evidence type="ECO:0000313" key="1">
    <source>
        <dbReference type="EMBL" id="ARU62157.1"/>
    </source>
</evidence>
<proteinExistence type="predicted"/>